<dbReference type="PANTHER" id="PTHR46423">
    <property type="entry name" value="RNA POLYMERASE II-ASSOCIATED PROTEIN 3"/>
    <property type="match status" value="1"/>
</dbReference>
<dbReference type="InterPro" id="IPR013105">
    <property type="entry name" value="TPR_2"/>
</dbReference>
<feature type="coiled-coil region" evidence="4">
    <location>
        <begin position="54"/>
        <end position="81"/>
    </location>
</feature>
<reference evidence="6 7" key="1">
    <citation type="journal article" date="2020" name="ISME J.">
        <title>Uncovering the hidden diversity of litter-decomposition mechanisms in mushroom-forming fungi.</title>
        <authorList>
            <person name="Floudas D."/>
            <person name="Bentzer J."/>
            <person name="Ahren D."/>
            <person name="Johansson T."/>
            <person name="Persson P."/>
            <person name="Tunlid A."/>
        </authorList>
    </citation>
    <scope>NUCLEOTIDE SEQUENCE [LARGE SCALE GENOMIC DNA]</scope>
    <source>
        <strain evidence="6 7">CBS 291.85</strain>
    </source>
</reference>
<dbReference type="PANTHER" id="PTHR46423:SF1">
    <property type="entry name" value="RNA POLYMERASE II-ASSOCIATED PROTEIN 3"/>
    <property type="match status" value="1"/>
</dbReference>
<keyword evidence="1" id="KW-0677">Repeat</keyword>
<dbReference type="Pfam" id="PF07719">
    <property type="entry name" value="TPR_2"/>
    <property type="match status" value="1"/>
</dbReference>
<dbReference type="Proteomes" id="UP000559256">
    <property type="component" value="Unassembled WGS sequence"/>
</dbReference>
<organism evidence="6 7">
    <name type="scientific">Tetrapyrgos nigripes</name>
    <dbReference type="NCBI Taxonomy" id="182062"/>
    <lineage>
        <taxon>Eukaryota</taxon>
        <taxon>Fungi</taxon>
        <taxon>Dikarya</taxon>
        <taxon>Basidiomycota</taxon>
        <taxon>Agaricomycotina</taxon>
        <taxon>Agaricomycetes</taxon>
        <taxon>Agaricomycetidae</taxon>
        <taxon>Agaricales</taxon>
        <taxon>Marasmiineae</taxon>
        <taxon>Marasmiaceae</taxon>
        <taxon>Tetrapyrgos</taxon>
    </lineage>
</organism>
<dbReference type="EMBL" id="JAACJM010000186">
    <property type="protein sequence ID" value="KAF5339252.1"/>
    <property type="molecule type" value="Genomic_DNA"/>
</dbReference>
<keyword evidence="7" id="KW-1185">Reference proteome</keyword>
<sequence length="254" mass="28586">MSQKFKAGDPLNPYDPASVSLGQEGPEARLQAGTGPSKALTDIMSDPSKMARFMEMMKADMEDAKRRGETMEERALREKREWAEADGKAAKLKDDANKAFREGNYKEAFVLYSTCMEISPQEPVYRLNRAAAALKLTMYETTIKDASSCLEDDYNIPKAYFRRSQARYSLGNLQEARQDLDKARAIQPADPILIREAEILSSLEAKSPEELPAWVAEQGRKSLDDLFGQDGLEDLVKQRMTEAGINLDHQYAIY</sequence>
<feature type="region of interest" description="Disordered" evidence="5">
    <location>
        <begin position="1"/>
        <end position="45"/>
    </location>
</feature>
<evidence type="ECO:0000313" key="6">
    <source>
        <dbReference type="EMBL" id="KAF5339252.1"/>
    </source>
</evidence>
<dbReference type="InterPro" id="IPR051966">
    <property type="entry name" value="RPAP3"/>
</dbReference>
<evidence type="ECO:0000256" key="1">
    <source>
        <dbReference type="ARBA" id="ARBA00022737"/>
    </source>
</evidence>
<evidence type="ECO:0000256" key="4">
    <source>
        <dbReference type="SAM" id="Coils"/>
    </source>
</evidence>
<feature type="repeat" description="TPR" evidence="3">
    <location>
        <begin position="157"/>
        <end position="190"/>
    </location>
</feature>
<evidence type="ECO:0000313" key="7">
    <source>
        <dbReference type="Proteomes" id="UP000559256"/>
    </source>
</evidence>
<dbReference type="InterPro" id="IPR011990">
    <property type="entry name" value="TPR-like_helical_dom_sf"/>
</dbReference>
<evidence type="ECO:0000256" key="2">
    <source>
        <dbReference type="ARBA" id="ARBA00022803"/>
    </source>
</evidence>
<comment type="caution">
    <text evidence="6">The sequence shown here is derived from an EMBL/GenBank/DDBJ whole genome shotgun (WGS) entry which is preliminary data.</text>
</comment>
<name>A0A8H5FJU3_9AGAR</name>
<dbReference type="AlphaFoldDB" id="A0A8H5FJU3"/>
<evidence type="ECO:0008006" key="8">
    <source>
        <dbReference type="Google" id="ProtNLM"/>
    </source>
</evidence>
<gene>
    <name evidence="6" type="ORF">D9758_013321</name>
</gene>
<dbReference type="PROSITE" id="PS50005">
    <property type="entry name" value="TPR"/>
    <property type="match status" value="1"/>
</dbReference>
<dbReference type="InterPro" id="IPR019734">
    <property type="entry name" value="TPR_rpt"/>
</dbReference>
<dbReference type="SMART" id="SM00028">
    <property type="entry name" value="TPR"/>
    <property type="match status" value="3"/>
</dbReference>
<dbReference type="SUPFAM" id="SSF48452">
    <property type="entry name" value="TPR-like"/>
    <property type="match status" value="1"/>
</dbReference>
<accession>A0A8H5FJU3</accession>
<evidence type="ECO:0000256" key="3">
    <source>
        <dbReference type="PROSITE-ProRule" id="PRU00339"/>
    </source>
</evidence>
<protein>
    <recommendedName>
        <fullName evidence="8">TPR-like protein</fullName>
    </recommendedName>
</protein>
<dbReference type="Gene3D" id="1.25.40.10">
    <property type="entry name" value="Tetratricopeptide repeat domain"/>
    <property type="match status" value="1"/>
</dbReference>
<dbReference type="OrthoDB" id="629492at2759"/>
<proteinExistence type="predicted"/>
<keyword evidence="4" id="KW-0175">Coiled coil</keyword>
<dbReference type="GO" id="GO:0101031">
    <property type="term" value="C:protein folding chaperone complex"/>
    <property type="evidence" value="ECO:0007669"/>
    <property type="project" value="TreeGrafter"/>
</dbReference>
<keyword evidence="2 3" id="KW-0802">TPR repeat</keyword>
<evidence type="ECO:0000256" key="5">
    <source>
        <dbReference type="SAM" id="MobiDB-lite"/>
    </source>
</evidence>